<evidence type="ECO:0000256" key="2">
    <source>
        <dbReference type="ARBA" id="ARBA00022980"/>
    </source>
</evidence>
<protein>
    <recommendedName>
        <fullName evidence="4">Large ribosomal subunit protein uL2 RNA-binding domain-containing protein</fullName>
    </recommendedName>
</protein>
<proteinExistence type="inferred from homology"/>
<dbReference type="AlphaFoldDB" id="A0A0K9PCG1"/>
<name>A0A0K9PCG1_ZOSMR</name>
<evidence type="ECO:0000256" key="3">
    <source>
        <dbReference type="ARBA" id="ARBA00023274"/>
    </source>
</evidence>
<gene>
    <name evidence="5" type="ORF">ZOSMA_305G00140</name>
</gene>
<dbReference type="GO" id="GO:0003735">
    <property type="term" value="F:structural constituent of ribosome"/>
    <property type="evidence" value="ECO:0007669"/>
    <property type="project" value="InterPro"/>
</dbReference>
<keyword evidence="3" id="KW-0687">Ribonucleoprotein</keyword>
<evidence type="ECO:0000313" key="5">
    <source>
        <dbReference type="EMBL" id="KMZ65937.1"/>
    </source>
</evidence>
<dbReference type="OrthoDB" id="10267824at2759"/>
<dbReference type="SMART" id="SM01383">
    <property type="entry name" value="Ribosomal_L2"/>
    <property type="match status" value="1"/>
</dbReference>
<dbReference type="InterPro" id="IPR002171">
    <property type="entry name" value="Ribosomal_uL2"/>
</dbReference>
<sequence length="190" mass="21482">MAKTVSLLFRGRPLRQLTHGATRTGGRNSQGRITSFHRGGGSKRLLRVIDMKRNIPDLTGTVERIEYDPFRTGRTALIRWDQERQTLDNEEGLLDGNEKAVRRVKDLKRNTFPRGIYDLPRRALRSVVATICGVSVDLRKSREPTMVVIDGKKKFSSLVWNADRGIASIVQNKNWTKDGMLVCGHPETSP</sequence>
<dbReference type="GO" id="GO:0005840">
    <property type="term" value="C:ribosome"/>
    <property type="evidence" value="ECO:0007669"/>
    <property type="project" value="UniProtKB-KW"/>
</dbReference>
<dbReference type="Gene3D" id="2.40.50.140">
    <property type="entry name" value="Nucleic acid-binding proteins"/>
    <property type="match status" value="1"/>
</dbReference>
<reference evidence="6" key="1">
    <citation type="journal article" date="2016" name="Nature">
        <title>The genome of the seagrass Zostera marina reveals angiosperm adaptation to the sea.</title>
        <authorList>
            <person name="Olsen J.L."/>
            <person name="Rouze P."/>
            <person name="Verhelst B."/>
            <person name="Lin Y.-C."/>
            <person name="Bayer T."/>
            <person name="Collen J."/>
            <person name="Dattolo E."/>
            <person name="De Paoli E."/>
            <person name="Dittami S."/>
            <person name="Maumus F."/>
            <person name="Michel G."/>
            <person name="Kersting A."/>
            <person name="Lauritano C."/>
            <person name="Lohaus R."/>
            <person name="Toepel M."/>
            <person name="Tonon T."/>
            <person name="Vanneste K."/>
            <person name="Amirebrahimi M."/>
            <person name="Brakel J."/>
            <person name="Bostroem C."/>
            <person name="Chovatia M."/>
            <person name="Grimwood J."/>
            <person name="Jenkins J.W."/>
            <person name="Jueterbock A."/>
            <person name="Mraz A."/>
            <person name="Stam W.T."/>
            <person name="Tice H."/>
            <person name="Bornberg-Bauer E."/>
            <person name="Green P.J."/>
            <person name="Pearson G.A."/>
            <person name="Procaccini G."/>
            <person name="Duarte C.M."/>
            <person name="Schmutz J."/>
            <person name="Reusch T.B.H."/>
            <person name="Van de Peer Y."/>
        </authorList>
    </citation>
    <scope>NUCLEOTIDE SEQUENCE [LARGE SCALE GENOMIC DNA]</scope>
    <source>
        <strain evidence="6">cv. Finnish</strain>
    </source>
</reference>
<keyword evidence="6" id="KW-1185">Reference proteome</keyword>
<dbReference type="InterPro" id="IPR012340">
    <property type="entry name" value="NA-bd_OB-fold"/>
</dbReference>
<dbReference type="SUPFAM" id="SSF50249">
    <property type="entry name" value="Nucleic acid-binding proteins"/>
    <property type="match status" value="1"/>
</dbReference>
<evidence type="ECO:0000259" key="4">
    <source>
        <dbReference type="SMART" id="SM01383"/>
    </source>
</evidence>
<organism evidence="5 6">
    <name type="scientific">Zostera marina</name>
    <name type="common">Eelgrass</name>
    <dbReference type="NCBI Taxonomy" id="29655"/>
    <lineage>
        <taxon>Eukaryota</taxon>
        <taxon>Viridiplantae</taxon>
        <taxon>Streptophyta</taxon>
        <taxon>Embryophyta</taxon>
        <taxon>Tracheophyta</taxon>
        <taxon>Spermatophyta</taxon>
        <taxon>Magnoliopsida</taxon>
        <taxon>Liliopsida</taxon>
        <taxon>Zosteraceae</taxon>
        <taxon>Zostera</taxon>
    </lineage>
</organism>
<keyword evidence="2" id="KW-0689">Ribosomal protein</keyword>
<dbReference type="EMBL" id="LFYR01000997">
    <property type="protein sequence ID" value="KMZ65937.1"/>
    <property type="molecule type" value="Genomic_DNA"/>
</dbReference>
<dbReference type="PANTHER" id="PTHR13691:SF44">
    <property type="entry name" value="LARGE RIBOSOMAL SUBUNIT PROTEIN UL2MZ-RELATED"/>
    <property type="match status" value="1"/>
</dbReference>
<dbReference type="Proteomes" id="UP000036987">
    <property type="component" value="Unassembled WGS sequence"/>
</dbReference>
<dbReference type="PANTHER" id="PTHR13691">
    <property type="entry name" value="RIBOSOMAL PROTEIN L2"/>
    <property type="match status" value="1"/>
</dbReference>
<dbReference type="GO" id="GO:0006412">
    <property type="term" value="P:translation"/>
    <property type="evidence" value="ECO:0007669"/>
    <property type="project" value="InterPro"/>
</dbReference>
<accession>A0A0K9PCG1</accession>
<dbReference type="InterPro" id="IPR022666">
    <property type="entry name" value="Ribosomal_uL2_RNA-bd_dom"/>
</dbReference>
<dbReference type="STRING" id="29655.A0A0K9PCG1"/>
<dbReference type="Pfam" id="PF00181">
    <property type="entry name" value="Ribosomal_L2_N"/>
    <property type="match status" value="1"/>
</dbReference>
<evidence type="ECO:0000256" key="1">
    <source>
        <dbReference type="ARBA" id="ARBA00005636"/>
    </source>
</evidence>
<dbReference type="GO" id="GO:1990904">
    <property type="term" value="C:ribonucleoprotein complex"/>
    <property type="evidence" value="ECO:0007669"/>
    <property type="project" value="UniProtKB-KW"/>
</dbReference>
<feature type="domain" description="Large ribosomal subunit protein uL2 RNA-binding" evidence="4">
    <location>
        <begin position="26"/>
        <end position="101"/>
    </location>
</feature>
<comment type="similarity">
    <text evidence="1">Belongs to the universal ribosomal protein uL2 family.</text>
</comment>
<comment type="caution">
    <text evidence="5">The sequence shown here is derived from an EMBL/GenBank/DDBJ whole genome shotgun (WGS) entry which is preliminary data.</text>
</comment>
<evidence type="ECO:0000313" key="6">
    <source>
        <dbReference type="Proteomes" id="UP000036987"/>
    </source>
</evidence>